<evidence type="ECO:0000256" key="1">
    <source>
        <dbReference type="ARBA" id="ARBA00004141"/>
    </source>
</evidence>
<comment type="caution">
    <text evidence="7">The sequence shown here is derived from an EMBL/GenBank/DDBJ whole genome shotgun (WGS) entry which is preliminary data.</text>
</comment>
<feature type="transmembrane region" description="Helical" evidence="5">
    <location>
        <begin position="456"/>
        <end position="474"/>
    </location>
</feature>
<dbReference type="PIRSF" id="PIRSF006060">
    <property type="entry name" value="AA_transporter"/>
    <property type="match status" value="1"/>
</dbReference>
<name>A0A139H745_9PEZI</name>
<sequence>MASASNEEKGHGIEAAPEKRNLAPVFSYAEGDVKDINDHHIEDGQYKRSFSTHHVHIISLGSNIGSGLFIGTGSALASGGPGNMVIAYSLVCSCVWAALQSLTEMTIAFPVSGNFIDYADRWVDPALAFGAGFAEWLGWTAIVGAEAGFFNILVQFWAEGSFPEAASMTLFTGATCAIFLMPNKVFAWFEYCTSLIKVFMFLLVIVVGLAITLGAGPDGYLHTGEYWTSLPAFKNGFSGLANAMILATWAVGDQIFIGVMGGEAKNPRFSMGHACKLVPYRVSFFYMSCIVFITLLVPSDDPNLLGGKGVTASPFIIAIQKVNIKGLPHLLNACMMFGIMAIAAESIYLSSRMLRTMAHQRLIPGWVAKCDSKGRPRISLAITCAFGVLFTYINLSSGGKVALNWLVQITAASFYVNWIIVSFTSWRFRRALQIQQDPLLQQLYAWKMTSYPTPPGWLLTMCGLLLISSFTLAIKPPGATLADFKASDFFQYTLGIWLIVVATVGYKLICRTPWRKLEDVDLTTGRRQMSEKDIAELNHYYSQSKARRFLSYIQLW</sequence>
<keyword evidence="8" id="KW-1185">Reference proteome</keyword>
<reference evidence="7 8" key="1">
    <citation type="submission" date="2015-07" db="EMBL/GenBank/DDBJ databases">
        <title>Comparative genomics of the Sigatoka disease complex on banana suggests a link between parallel evolutionary changes in Pseudocercospora fijiensis and Pseudocercospora eumusae and increased virulence on the banana host.</title>
        <authorList>
            <person name="Chang T.-C."/>
            <person name="Salvucci A."/>
            <person name="Crous P.W."/>
            <person name="Stergiopoulos I."/>
        </authorList>
    </citation>
    <scope>NUCLEOTIDE SEQUENCE [LARGE SCALE GENOMIC DNA]</scope>
    <source>
        <strain evidence="7 8">CBS 114824</strain>
    </source>
</reference>
<dbReference type="InterPro" id="IPR050524">
    <property type="entry name" value="APC_YAT"/>
</dbReference>
<dbReference type="EMBL" id="LFZN01000118">
    <property type="protein sequence ID" value="KXS98254.1"/>
    <property type="molecule type" value="Genomic_DNA"/>
</dbReference>
<feature type="transmembrane region" description="Helical" evidence="5">
    <location>
        <begin position="401"/>
        <end position="421"/>
    </location>
</feature>
<evidence type="ECO:0000256" key="5">
    <source>
        <dbReference type="SAM" id="Phobius"/>
    </source>
</evidence>
<evidence type="ECO:0000259" key="6">
    <source>
        <dbReference type="Pfam" id="PF00324"/>
    </source>
</evidence>
<feature type="transmembrane region" description="Helical" evidence="5">
    <location>
        <begin position="136"/>
        <end position="158"/>
    </location>
</feature>
<dbReference type="OrthoDB" id="3900342at2759"/>
<dbReference type="PANTHER" id="PTHR43341:SF4">
    <property type="entry name" value="ARGININE PERMEASE CAN1-RELATED"/>
    <property type="match status" value="1"/>
</dbReference>
<feature type="transmembrane region" description="Helical" evidence="5">
    <location>
        <begin position="489"/>
        <end position="509"/>
    </location>
</feature>
<feature type="transmembrane region" description="Helical" evidence="5">
    <location>
        <begin position="378"/>
        <end position="395"/>
    </location>
</feature>
<dbReference type="AlphaFoldDB" id="A0A139H745"/>
<evidence type="ECO:0000256" key="3">
    <source>
        <dbReference type="ARBA" id="ARBA00022989"/>
    </source>
</evidence>
<dbReference type="GO" id="GO:0015171">
    <property type="term" value="F:amino acid transmembrane transporter activity"/>
    <property type="evidence" value="ECO:0007669"/>
    <property type="project" value="TreeGrafter"/>
</dbReference>
<accession>A0A139H745</accession>
<dbReference type="Pfam" id="PF00324">
    <property type="entry name" value="AA_permease"/>
    <property type="match status" value="1"/>
</dbReference>
<evidence type="ECO:0000256" key="4">
    <source>
        <dbReference type="ARBA" id="ARBA00023136"/>
    </source>
</evidence>
<evidence type="ECO:0000256" key="2">
    <source>
        <dbReference type="ARBA" id="ARBA00022692"/>
    </source>
</evidence>
<keyword evidence="3 5" id="KW-1133">Transmembrane helix</keyword>
<dbReference type="Proteomes" id="UP000070133">
    <property type="component" value="Unassembled WGS sequence"/>
</dbReference>
<feature type="transmembrane region" description="Helical" evidence="5">
    <location>
        <begin position="194"/>
        <end position="216"/>
    </location>
</feature>
<dbReference type="PANTHER" id="PTHR43341">
    <property type="entry name" value="AMINO ACID PERMEASE"/>
    <property type="match status" value="1"/>
</dbReference>
<evidence type="ECO:0000313" key="7">
    <source>
        <dbReference type="EMBL" id="KXS98254.1"/>
    </source>
</evidence>
<protein>
    <recommendedName>
        <fullName evidence="6">Amino acid permease/ SLC12A domain-containing protein</fullName>
    </recommendedName>
</protein>
<proteinExistence type="predicted"/>
<evidence type="ECO:0000313" key="8">
    <source>
        <dbReference type="Proteomes" id="UP000070133"/>
    </source>
</evidence>
<feature type="transmembrane region" description="Helical" evidence="5">
    <location>
        <begin position="330"/>
        <end position="351"/>
    </location>
</feature>
<feature type="domain" description="Amino acid permease/ SLC12A" evidence="6">
    <location>
        <begin position="54"/>
        <end position="516"/>
    </location>
</feature>
<comment type="subcellular location">
    <subcellularLocation>
        <location evidence="1">Membrane</location>
        <topology evidence="1">Multi-pass membrane protein</topology>
    </subcellularLocation>
</comment>
<gene>
    <name evidence="7" type="ORF">AC578_6285</name>
</gene>
<keyword evidence="4 5" id="KW-0472">Membrane</keyword>
<dbReference type="Gene3D" id="1.20.1740.10">
    <property type="entry name" value="Amino acid/polyamine transporter I"/>
    <property type="match status" value="1"/>
</dbReference>
<feature type="transmembrane region" description="Helical" evidence="5">
    <location>
        <begin position="164"/>
        <end position="182"/>
    </location>
</feature>
<keyword evidence="2 5" id="KW-0812">Transmembrane</keyword>
<dbReference type="STRING" id="321146.A0A139H745"/>
<dbReference type="InterPro" id="IPR004841">
    <property type="entry name" value="AA-permease/SLC12A_dom"/>
</dbReference>
<organism evidence="7 8">
    <name type="scientific">Pseudocercospora eumusae</name>
    <dbReference type="NCBI Taxonomy" id="321146"/>
    <lineage>
        <taxon>Eukaryota</taxon>
        <taxon>Fungi</taxon>
        <taxon>Dikarya</taxon>
        <taxon>Ascomycota</taxon>
        <taxon>Pezizomycotina</taxon>
        <taxon>Dothideomycetes</taxon>
        <taxon>Dothideomycetidae</taxon>
        <taxon>Mycosphaerellales</taxon>
        <taxon>Mycosphaerellaceae</taxon>
        <taxon>Pseudocercospora</taxon>
    </lineage>
</organism>
<feature type="transmembrane region" description="Helical" evidence="5">
    <location>
        <begin position="278"/>
        <end position="297"/>
    </location>
</feature>
<feature type="transmembrane region" description="Helical" evidence="5">
    <location>
        <begin position="236"/>
        <end position="257"/>
    </location>
</feature>
<dbReference type="GO" id="GO:0016020">
    <property type="term" value="C:membrane"/>
    <property type="evidence" value="ECO:0007669"/>
    <property type="project" value="UniProtKB-SubCell"/>
</dbReference>